<comment type="similarity">
    <text evidence="1 6">Belongs to the FHY3/FAR1 family.</text>
</comment>
<dbReference type="InterPro" id="IPR006564">
    <property type="entry name" value="Znf_PMZ"/>
</dbReference>
<evidence type="ECO:0000313" key="8">
    <source>
        <dbReference type="EMBL" id="KAG9444363.1"/>
    </source>
</evidence>
<feature type="domain" description="SWIM-type" evidence="7">
    <location>
        <begin position="543"/>
        <end position="579"/>
    </location>
</feature>
<evidence type="ECO:0000256" key="6">
    <source>
        <dbReference type="RuleBase" id="RU367018"/>
    </source>
</evidence>
<dbReference type="PANTHER" id="PTHR31669">
    <property type="entry name" value="PROTEIN FAR1-RELATED SEQUENCE 10-RELATED"/>
    <property type="match status" value="1"/>
</dbReference>
<evidence type="ECO:0000256" key="4">
    <source>
        <dbReference type="ARBA" id="ARBA00022833"/>
    </source>
</evidence>
<dbReference type="Pfam" id="PF04434">
    <property type="entry name" value="SWIM"/>
    <property type="match status" value="1"/>
</dbReference>
<evidence type="ECO:0000256" key="1">
    <source>
        <dbReference type="ARBA" id="ARBA00005889"/>
    </source>
</evidence>
<comment type="subcellular location">
    <subcellularLocation>
        <location evidence="6">Nucleus</location>
    </subcellularLocation>
</comment>
<dbReference type="GO" id="GO:0006355">
    <property type="term" value="P:regulation of DNA-templated transcription"/>
    <property type="evidence" value="ECO:0007669"/>
    <property type="project" value="UniProtKB-UniRule"/>
</dbReference>
<organism evidence="8 9">
    <name type="scientific">Aristolochia fimbriata</name>
    <name type="common">White veined hardy Dutchman's pipe vine</name>
    <dbReference type="NCBI Taxonomy" id="158543"/>
    <lineage>
        <taxon>Eukaryota</taxon>
        <taxon>Viridiplantae</taxon>
        <taxon>Streptophyta</taxon>
        <taxon>Embryophyta</taxon>
        <taxon>Tracheophyta</taxon>
        <taxon>Spermatophyta</taxon>
        <taxon>Magnoliopsida</taxon>
        <taxon>Magnoliidae</taxon>
        <taxon>Piperales</taxon>
        <taxon>Aristolochiaceae</taxon>
        <taxon>Aristolochia</taxon>
    </lineage>
</organism>
<sequence length="818" mass="93121">MEMADETLAEVPVDEALEANPEDELNHHDAIDDKTPLVGMVFQTYEEVLSFYKEYAMTIGFGVFKRSSMLGDDGKYETFTIACVKEGKPRRKPEHPQRFKPLTRENCPARIVARVQDDGTFKLTRVILKHSHEMSPSKSRCFKCTRILEPHAKKIIENNDKEDVQPRKSFIHLDKQKKGLQNLPCRSKKCRDGTDEARRLRVGLGDAEAILQYFSKAQKKNPNFFHVVDIDESGHLRNVFWSDARSRVAYQYFGDVILLDTTYLANGYDMPLASLVGVNHHGQSVLLGCGLLSSGSTENYTWLFKGMLECMSGWPPIAIITDTSKALLDAVAQVFPQAQHRLCLWHVMKKIPDKFKAFGEYREIKCAMKKAVYGCLTVEEFENNWKHMVEQYKLHDNEWLISLYENRYHWVPVYVKDKFWAGICPIQKFEIVKGYFDGYVHAKTSPKQFIEVYDLALQSECEKEAEADYFSFHVSPSLLSSFHMERQLSECYTCNMFKQFQDELKALMYCTPAVVSIDGAITAFVVKERQTMKEGTKTKHLKYEVLYNANEMGVVCICRSFEFRGILCRHALSVLNFQEVDTIPPQYILPRWRKDLKRKRALFSSSLDVIVDNEMERYKNLYGNCIELAEIGATSKLAYEVVLNGVSELREKVLKDPSICQTSLPNLDSLLAQAVDYRDKKMGNADVEVLAKKVLLPQFESKRGRLASIAEQATVEDEDIANNKKQRVAQGEPNVDAESHESAVAINASDFATPFESQSMQLRNSPTESLNEKQTSQNILAGYNTSDMSVEMSTSPHFGLEATMENHIDIAGGGQVAN</sequence>
<dbReference type="AlphaFoldDB" id="A0AAV7EAV8"/>
<dbReference type="GO" id="GO:0005634">
    <property type="term" value="C:nucleus"/>
    <property type="evidence" value="ECO:0007669"/>
    <property type="project" value="UniProtKB-SubCell"/>
</dbReference>
<reference evidence="8 9" key="1">
    <citation type="submission" date="2021-07" db="EMBL/GenBank/DDBJ databases">
        <title>The Aristolochia fimbriata genome: insights into angiosperm evolution, floral development and chemical biosynthesis.</title>
        <authorList>
            <person name="Jiao Y."/>
        </authorList>
    </citation>
    <scope>NUCLEOTIDE SEQUENCE [LARGE SCALE GENOMIC DNA]</scope>
    <source>
        <strain evidence="8">IBCAS-2021</strain>
        <tissue evidence="8">Leaf</tissue>
    </source>
</reference>
<dbReference type="GO" id="GO:0008270">
    <property type="term" value="F:zinc ion binding"/>
    <property type="evidence" value="ECO:0007669"/>
    <property type="project" value="UniProtKB-UniRule"/>
</dbReference>
<dbReference type="InterPro" id="IPR007527">
    <property type="entry name" value="Znf_SWIM"/>
</dbReference>
<evidence type="ECO:0000256" key="3">
    <source>
        <dbReference type="ARBA" id="ARBA00022771"/>
    </source>
</evidence>
<evidence type="ECO:0000256" key="2">
    <source>
        <dbReference type="ARBA" id="ARBA00022723"/>
    </source>
</evidence>
<keyword evidence="6" id="KW-0539">Nucleus</keyword>
<dbReference type="PROSITE" id="PS50966">
    <property type="entry name" value="ZF_SWIM"/>
    <property type="match status" value="1"/>
</dbReference>
<dbReference type="Pfam" id="PF03101">
    <property type="entry name" value="FAR1"/>
    <property type="match status" value="1"/>
</dbReference>
<keyword evidence="9" id="KW-1185">Reference proteome</keyword>
<protein>
    <recommendedName>
        <fullName evidence="6">Protein FAR1-RELATED SEQUENCE</fullName>
    </recommendedName>
</protein>
<dbReference type="EMBL" id="JAINDJ010000006">
    <property type="protein sequence ID" value="KAG9444363.1"/>
    <property type="molecule type" value="Genomic_DNA"/>
</dbReference>
<name>A0AAV7EAV8_ARIFI</name>
<accession>A0AAV7EAV8</accession>
<proteinExistence type="inferred from homology"/>
<keyword evidence="3 5" id="KW-0863">Zinc-finger</keyword>
<dbReference type="SMART" id="SM00575">
    <property type="entry name" value="ZnF_PMZ"/>
    <property type="match status" value="1"/>
</dbReference>
<gene>
    <name evidence="8" type="ORF">H6P81_015703</name>
</gene>
<comment type="caution">
    <text evidence="8">The sequence shown here is derived from an EMBL/GenBank/DDBJ whole genome shotgun (WGS) entry which is preliminary data.</text>
</comment>
<evidence type="ECO:0000259" key="7">
    <source>
        <dbReference type="PROSITE" id="PS50966"/>
    </source>
</evidence>
<dbReference type="Proteomes" id="UP000825729">
    <property type="component" value="Unassembled WGS sequence"/>
</dbReference>
<dbReference type="InterPro" id="IPR031052">
    <property type="entry name" value="FHY3/FAR1"/>
</dbReference>
<comment type="function">
    <text evidence="6">Putative transcription activator involved in regulating light control of development.</text>
</comment>
<keyword evidence="2 6" id="KW-0479">Metal-binding</keyword>
<dbReference type="InterPro" id="IPR004330">
    <property type="entry name" value="FAR1_DNA_bnd_dom"/>
</dbReference>
<keyword evidence="4 6" id="KW-0862">Zinc</keyword>
<dbReference type="PANTHER" id="PTHR31669:SF297">
    <property type="entry name" value="PROTEIN FAR1-RELATED SEQUENCE"/>
    <property type="match status" value="1"/>
</dbReference>
<dbReference type="Pfam" id="PF10551">
    <property type="entry name" value="MULE"/>
    <property type="match status" value="1"/>
</dbReference>
<dbReference type="InterPro" id="IPR018289">
    <property type="entry name" value="MULE_transposase_dom"/>
</dbReference>
<evidence type="ECO:0000313" key="9">
    <source>
        <dbReference type="Proteomes" id="UP000825729"/>
    </source>
</evidence>
<evidence type="ECO:0000256" key="5">
    <source>
        <dbReference type="PROSITE-ProRule" id="PRU00325"/>
    </source>
</evidence>